<evidence type="ECO:0000313" key="3">
    <source>
        <dbReference type="Proteomes" id="UP000247498"/>
    </source>
</evidence>
<proteinExistence type="predicted"/>
<dbReference type="InterPro" id="IPR000477">
    <property type="entry name" value="RT_dom"/>
</dbReference>
<dbReference type="STRING" id="307507.A0A2V0NQV6"/>
<dbReference type="InterPro" id="IPR043502">
    <property type="entry name" value="DNA/RNA_pol_sf"/>
</dbReference>
<reference evidence="2 3" key="1">
    <citation type="journal article" date="2018" name="Sci. Rep.">
        <title>Raphidocelis subcapitata (=Pseudokirchneriella subcapitata) provides an insight into genome evolution and environmental adaptations in the Sphaeropleales.</title>
        <authorList>
            <person name="Suzuki S."/>
            <person name="Yamaguchi H."/>
            <person name="Nakajima N."/>
            <person name="Kawachi M."/>
        </authorList>
    </citation>
    <scope>NUCLEOTIDE SEQUENCE [LARGE SCALE GENOMIC DNA]</scope>
    <source>
        <strain evidence="2 3">NIES-35</strain>
    </source>
</reference>
<dbReference type="PANTHER" id="PTHR47027">
    <property type="entry name" value="REVERSE TRANSCRIPTASE DOMAIN-CONTAINING PROTEIN"/>
    <property type="match status" value="1"/>
</dbReference>
<dbReference type="OrthoDB" id="515277at2759"/>
<feature type="domain" description="Reverse transcriptase" evidence="1">
    <location>
        <begin position="1"/>
        <end position="133"/>
    </location>
</feature>
<dbReference type="Proteomes" id="UP000247498">
    <property type="component" value="Unassembled WGS sequence"/>
</dbReference>
<organism evidence="2 3">
    <name type="scientific">Raphidocelis subcapitata</name>
    <dbReference type="NCBI Taxonomy" id="307507"/>
    <lineage>
        <taxon>Eukaryota</taxon>
        <taxon>Viridiplantae</taxon>
        <taxon>Chlorophyta</taxon>
        <taxon>core chlorophytes</taxon>
        <taxon>Chlorophyceae</taxon>
        <taxon>CS clade</taxon>
        <taxon>Sphaeropleales</taxon>
        <taxon>Selenastraceae</taxon>
        <taxon>Raphidocelis</taxon>
    </lineage>
</organism>
<dbReference type="PRINTS" id="PR01345">
    <property type="entry name" value="CERVTRCPTASE"/>
</dbReference>
<sequence>MRGDRGHSAVQHAACAHGGNLGSLQSAAALACLWQGHVLAERAPDTGVELAGSGGRLRVLLYADDLALLTSDAEGLQAQLDALQSFCNTHHLRVNVSKTEVVVFGLKCTAARWTYRGARVPTSPEFKYLGVTLHSAKGTTPEAHQRKAAGLPAAFALLARCKQRGIADFSLRCRLFRILVEPTLNYCAEVWAPDLMRTVDAALAATPQVVQNDFLRQLGGLRRNIPVSILTAESCTQPLARAWLRACTANWNRLMRAPVDSALKRAFAGDLELARDRPPRASWAGSWLSTLDHLAAAGSTQLIHSEPGAELPSYLAGLRAQMRHATTHGTGALLSLNVPLDLPQPGAELPSYLAGLRTQMRHATTHGTGALLSLNVPLDLPQVWGALIMCGR</sequence>
<dbReference type="PROSITE" id="PS50878">
    <property type="entry name" value="RT_POL"/>
    <property type="match status" value="1"/>
</dbReference>
<gene>
    <name evidence="2" type="ORF">Rsub_02728</name>
</gene>
<evidence type="ECO:0000259" key="1">
    <source>
        <dbReference type="PROSITE" id="PS50878"/>
    </source>
</evidence>
<keyword evidence="3" id="KW-1185">Reference proteome</keyword>
<dbReference type="InParanoid" id="A0A2V0NQV6"/>
<dbReference type="AlphaFoldDB" id="A0A2V0NQV6"/>
<accession>A0A2V0NQV6</accession>
<dbReference type="EMBL" id="BDRX01000014">
    <property type="protein sequence ID" value="GBF90021.1"/>
    <property type="molecule type" value="Genomic_DNA"/>
</dbReference>
<name>A0A2V0NQV6_9CHLO</name>
<evidence type="ECO:0000313" key="2">
    <source>
        <dbReference type="EMBL" id="GBF90021.1"/>
    </source>
</evidence>
<dbReference type="PANTHER" id="PTHR47027:SF20">
    <property type="entry name" value="REVERSE TRANSCRIPTASE-LIKE PROTEIN WITH RNA-DIRECTED DNA POLYMERASE DOMAIN"/>
    <property type="match status" value="1"/>
</dbReference>
<protein>
    <recommendedName>
        <fullName evidence="1">Reverse transcriptase domain-containing protein</fullName>
    </recommendedName>
</protein>
<comment type="caution">
    <text evidence="2">The sequence shown here is derived from an EMBL/GenBank/DDBJ whole genome shotgun (WGS) entry which is preliminary data.</text>
</comment>
<dbReference type="Pfam" id="PF00078">
    <property type="entry name" value="RVT_1"/>
    <property type="match status" value="1"/>
</dbReference>
<dbReference type="PROSITE" id="PS51257">
    <property type="entry name" value="PROKAR_LIPOPROTEIN"/>
    <property type="match status" value="1"/>
</dbReference>
<dbReference type="SUPFAM" id="SSF56672">
    <property type="entry name" value="DNA/RNA polymerases"/>
    <property type="match status" value="1"/>
</dbReference>